<dbReference type="AlphaFoldDB" id="A0A448ZVW3"/>
<dbReference type="InterPro" id="IPR021222">
    <property type="entry name" value="DUF2714"/>
</dbReference>
<evidence type="ECO:0000313" key="2">
    <source>
        <dbReference type="Proteomes" id="UP000290482"/>
    </source>
</evidence>
<proteinExistence type="predicted"/>
<gene>
    <name evidence="1" type="ORF">NCTC10112_00158</name>
</gene>
<dbReference type="Pfam" id="PF10896">
    <property type="entry name" value="DUF2714"/>
    <property type="match status" value="1"/>
</dbReference>
<dbReference type="EMBL" id="LR214940">
    <property type="protein sequence ID" value="VEU55304.1"/>
    <property type="molecule type" value="Genomic_DNA"/>
</dbReference>
<dbReference type="OrthoDB" id="398973at2"/>
<organism evidence="1 2">
    <name type="scientific">Metamycoplasma orale</name>
    <name type="common">Mycoplasma orale</name>
    <dbReference type="NCBI Taxonomy" id="2121"/>
    <lineage>
        <taxon>Bacteria</taxon>
        <taxon>Bacillati</taxon>
        <taxon>Mycoplasmatota</taxon>
        <taxon>Mycoplasmoidales</taxon>
        <taxon>Metamycoplasmataceae</taxon>
        <taxon>Metamycoplasma</taxon>
    </lineage>
</organism>
<dbReference type="KEGG" id="mob:NCTC10112_00158"/>
<reference evidence="1 2" key="1">
    <citation type="submission" date="2019-01" db="EMBL/GenBank/DDBJ databases">
        <authorList>
            <consortium name="Pathogen Informatics"/>
        </authorList>
    </citation>
    <scope>NUCLEOTIDE SEQUENCE [LARGE SCALE GENOMIC DNA]</scope>
    <source>
        <strain evidence="1 2">NCTC10112</strain>
    </source>
</reference>
<dbReference type="RefSeq" id="WP_022936055.1">
    <property type="nucleotide sequence ID" value="NZ_LR214940.1"/>
</dbReference>
<evidence type="ECO:0000313" key="1">
    <source>
        <dbReference type="EMBL" id="VEU55304.1"/>
    </source>
</evidence>
<protein>
    <submittedName>
        <fullName evidence="1">Protein of uncharacterized function (DUF2714)</fullName>
    </submittedName>
</protein>
<name>A0A448ZVW3_METOS</name>
<keyword evidence="2" id="KW-1185">Reference proteome</keyword>
<sequence>MKNNNIKPVENIFDVFSEFESAKSNSNFVSYDKFMSSILLKNNIGFSSAIYEKFDGDFKKALENKYNILFENFIITFNVNLKYSSDILVPMITNLEPSNNETINFKDLNFSNAYTNFIKVLNSDIRKILSLDKYLEIYPNIIIFVSPNTHALKILFNKNICANIKR</sequence>
<accession>A0A448ZVW3</accession>
<dbReference type="Proteomes" id="UP000290482">
    <property type="component" value="Chromosome"/>
</dbReference>